<comment type="caution">
    <text evidence="2">The sequence shown here is derived from an EMBL/GenBank/DDBJ whole genome shotgun (WGS) entry which is preliminary data.</text>
</comment>
<reference evidence="2 3" key="1">
    <citation type="submission" date="2020-08" db="EMBL/GenBank/DDBJ databases">
        <title>Genomic Encyclopedia of Type Strains, Phase IV (KMG-V): Genome sequencing to study the core and pangenomes of soil and plant-associated prokaryotes.</title>
        <authorList>
            <person name="Whitman W."/>
        </authorList>
    </citation>
    <scope>NUCLEOTIDE SEQUENCE [LARGE SCALE GENOMIC DNA]</scope>
    <source>
        <strain evidence="2 3">D1</strain>
    </source>
</reference>
<name>A0A7J9SEY9_METMI</name>
<feature type="non-terminal residue" evidence="2">
    <location>
        <position position="1"/>
    </location>
</feature>
<sequence length="30" mass="3305">AALEYFKTLDELPDGPIMVEWTANGPVVVE</sequence>
<dbReference type="Proteomes" id="UP000590564">
    <property type="component" value="Unassembled WGS sequence"/>
</dbReference>
<protein>
    <submittedName>
        <fullName evidence="2">Uncharacterized protein</fullName>
    </submittedName>
</protein>
<gene>
    <name evidence="1" type="ORF">HNP96_001601</name>
    <name evidence="2" type="ORF">HNP96_001798</name>
</gene>
<dbReference type="AlphaFoldDB" id="A0A7J9SEY9"/>
<proteinExistence type="predicted"/>
<dbReference type="EMBL" id="JACHED010000005">
    <property type="protein sequence ID" value="MBB6497739.1"/>
    <property type="molecule type" value="Genomic_DNA"/>
</dbReference>
<evidence type="ECO:0000313" key="2">
    <source>
        <dbReference type="EMBL" id="MBB6497739.1"/>
    </source>
</evidence>
<dbReference type="EMBL" id="JACHED010000004">
    <property type="protein sequence ID" value="MBB6497553.1"/>
    <property type="molecule type" value="Genomic_DNA"/>
</dbReference>
<evidence type="ECO:0000313" key="1">
    <source>
        <dbReference type="EMBL" id="MBB6497553.1"/>
    </source>
</evidence>
<evidence type="ECO:0000313" key="3">
    <source>
        <dbReference type="Proteomes" id="UP000590564"/>
    </source>
</evidence>
<accession>A0A7J9SEY9</accession>
<organism evidence="2 3">
    <name type="scientific">Methanococcus maripaludis</name>
    <name type="common">Methanococcus deltae</name>
    <dbReference type="NCBI Taxonomy" id="39152"/>
    <lineage>
        <taxon>Archaea</taxon>
        <taxon>Methanobacteriati</taxon>
        <taxon>Methanobacteriota</taxon>
        <taxon>Methanomada group</taxon>
        <taxon>Methanococci</taxon>
        <taxon>Methanococcales</taxon>
        <taxon>Methanococcaceae</taxon>
        <taxon>Methanococcus</taxon>
    </lineage>
</organism>